<evidence type="ECO:0000256" key="1">
    <source>
        <dbReference type="ARBA" id="ARBA00022723"/>
    </source>
</evidence>
<accession>A0A915EGI5</accession>
<dbReference type="WBParaSite" id="jg6446">
    <property type="protein sequence ID" value="jg6446"/>
    <property type="gene ID" value="jg6446"/>
</dbReference>
<evidence type="ECO:0000313" key="6">
    <source>
        <dbReference type="WBParaSite" id="jg6446"/>
    </source>
</evidence>
<keyword evidence="3" id="KW-0862">Zinc</keyword>
<protein>
    <recommendedName>
        <fullName evidence="4">FLYWCH-type domain-containing protein</fullName>
    </recommendedName>
</protein>
<proteinExistence type="predicted"/>
<keyword evidence="5" id="KW-1185">Reference proteome</keyword>
<dbReference type="Proteomes" id="UP000887574">
    <property type="component" value="Unplaced"/>
</dbReference>
<sequence length="132" mass="14993">MESSNSESDQENEGQLMMPLYIREVVIEGVDKSQKRGGKNGVYKKQKVRLWSEGHSYREKSASKRFPGVLTFRCSRAKGCNGRGFTMRGMFHVTAEHNHDDKRDGGLSFEVQKRLHKGDRLATQLSTTPTET</sequence>
<dbReference type="Pfam" id="PF04500">
    <property type="entry name" value="FLYWCH"/>
    <property type="match status" value="1"/>
</dbReference>
<evidence type="ECO:0000256" key="3">
    <source>
        <dbReference type="ARBA" id="ARBA00022833"/>
    </source>
</evidence>
<feature type="domain" description="FLYWCH-type" evidence="4">
    <location>
        <begin position="45"/>
        <end position="99"/>
    </location>
</feature>
<evidence type="ECO:0000313" key="5">
    <source>
        <dbReference type="Proteomes" id="UP000887574"/>
    </source>
</evidence>
<dbReference type="AlphaFoldDB" id="A0A915EGI5"/>
<evidence type="ECO:0000259" key="4">
    <source>
        <dbReference type="Pfam" id="PF04500"/>
    </source>
</evidence>
<dbReference type="InterPro" id="IPR007588">
    <property type="entry name" value="Znf_FLYWCH"/>
</dbReference>
<evidence type="ECO:0000256" key="2">
    <source>
        <dbReference type="ARBA" id="ARBA00022771"/>
    </source>
</evidence>
<dbReference type="Gene3D" id="2.20.25.240">
    <property type="match status" value="1"/>
</dbReference>
<organism evidence="5 6">
    <name type="scientific">Ditylenchus dipsaci</name>
    <dbReference type="NCBI Taxonomy" id="166011"/>
    <lineage>
        <taxon>Eukaryota</taxon>
        <taxon>Metazoa</taxon>
        <taxon>Ecdysozoa</taxon>
        <taxon>Nematoda</taxon>
        <taxon>Chromadorea</taxon>
        <taxon>Rhabditida</taxon>
        <taxon>Tylenchina</taxon>
        <taxon>Tylenchomorpha</taxon>
        <taxon>Sphaerularioidea</taxon>
        <taxon>Anguinidae</taxon>
        <taxon>Anguininae</taxon>
        <taxon>Ditylenchus</taxon>
    </lineage>
</organism>
<reference evidence="6" key="1">
    <citation type="submission" date="2022-11" db="UniProtKB">
        <authorList>
            <consortium name="WormBaseParasite"/>
        </authorList>
    </citation>
    <scope>IDENTIFICATION</scope>
</reference>
<keyword evidence="1" id="KW-0479">Metal-binding</keyword>
<name>A0A915EGI5_9BILA</name>
<dbReference type="GO" id="GO:0008270">
    <property type="term" value="F:zinc ion binding"/>
    <property type="evidence" value="ECO:0007669"/>
    <property type="project" value="UniProtKB-KW"/>
</dbReference>
<keyword evidence="2" id="KW-0863">Zinc-finger</keyword>